<keyword evidence="4" id="KW-0342">GTP-binding</keyword>
<dbReference type="FunFam" id="3.40.50.300:FF:000311">
    <property type="entry name" value="GTP-binding protein RAD"/>
    <property type="match status" value="1"/>
</dbReference>
<dbReference type="GeneTree" id="ENSGT00940000160613"/>
<keyword evidence="3 4" id="KW-0547">Nucleotide-binding</keyword>
<dbReference type="SMART" id="SM00173">
    <property type="entry name" value="RAS"/>
    <property type="match status" value="1"/>
</dbReference>
<dbReference type="InterPro" id="IPR005225">
    <property type="entry name" value="Small_GTP-bd"/>
</dbReference>
<dbReference type="PROSITE" id="PS51419">
    <property type="entry name" value="RAB"/>
    <property type="match status" value="1"/>
</dbReference>
<dbReference type="AlphaFoldDB" id="A0A3B4WWC2"/>
<dbReference type="CDD" id="cd04148">
    <property type="entry name" value="RGK"/>
    <property type="match status" value="1"/>
</dbReference>
<dbReference type="GO" id="GO:0003924">
    <property type="term" value="F:GTPase activity"/>
    <property type="evidence" value="ECO:0007669"/>
    <property type="project" value="UniProtKB-UniRule"/>
</dbReference>
<comment type="similarity">
    <text evidence="1 4">Belongs to the small GTPase superfamily. RGK family.</text>
</comment>
<evidence type="ECO:0000256" key="1">
    <source>
        <dbReference type="ARBA" id="ARBA00008846"/>
    </source>
</evidence>
<feature type="region of interest" description="Disordered" evidence="5">
    <location>
        <begin position="1"/>
        <end position="87"/>
    </location>
</feature>
<evidence type="ECO:0000313" key="6">
    <source>
        <dbReference type="Ensembl" id="ENSSLDP00000009394.1"/>
    </source>
</evidence>
<dbReference type="PRINTS" id="PR00449">
    <property type="entry name" value="RASTRNSFRMNG"/>
</dbReference>
<dbReference type="GO" id="GO:0005525">
    <property type="term" value="F:GTP binding"/>
    <property type="evidence" value="ECO:0007669"/>
    <property type="project" value="UniProtKB-UniRule"/>
</dbReference>
<feature type="compositionally biased region" description="Basic and acidic residues" evidence="5">
    <location>
        <begin position="1"/>
        <end position="13"/>
    </location>
</feature>
<dbReference type="Gene3D" id="3.40.50.300">
    <property type="entry name" value="P-loop containing nucleotide triphosphate hydrolases"/>
    <property type="match status" value="1"/>
</dbReference>
<dbReference type="InterPro" id="IPR001806">
    <property type="entry name" value="Small_GTPase"/>
</dbReference>
<dbReference type="Ensembl" id="ENSSLDT00000009720.1">
    <property type="protein sequence ID" value="ENSSLDP00000009394.1"/>
    <property type="gene ID" value="ENSSLDG00000007435.1"/>
</dbReference>
<comment type="subunit">
    <text evidence="4">Interacts with Calmodulin.</text>
</comment>
<accession>A0A3B4WWC2</accession>
<name>A0A3B4WWC2_SERLL</name>
<dbReference type="NCBIfam" id="TIGR00231">
    <property type="entry name" value="small_GTP"/>
    <property type="match status" value="1"/>
</dbReference>
<dbReference type="InterPro" id="IPR051641">
    <property type="entry name" value="RGK_GTP-binding_reg"/>
</dbReference>
<keyword evidence="2" id="KW-0597">Phosphoprotein</keyword>
<dbReference type="InterPro" id="IPR017358">
    <property type="entry name" value="RGK"/>
</dbReference>
<dbReference type="PROSITE" id="PS51421">
    <property type="entry name" value="RAS"/>
    <property type="match status" value="1"/>
</dbReference>
<dbReference type="PANTHER" id="PTHR45775:SF2">
    <property type="entry name" value="GTP-BINDING PROTEIN REM 1"/>
    <property type="match status" value="1"/>
</dbReference>
<dbReference type="Proteomes" id="UP000261360">
    <property type="component" value="Unplaced"/>
</dbReference>
<dbReference type="InterPro" id="IPR027417">
    <property type="entry name" value="P-loop_NTPase"/>
</dbReference>
<dbReference type="Pfam" id="PF00071">
    <property type="entry name" value="Ras"/>
    <property type="match status" value="1"/>
</dbReference>
<sequence length="310" mass="35056">MTLNTQREKEPLRRRGSTPIPPTHFYQHSSCTRDPRLPSSTHQDLEQPRPQRSHPALGQSASYHPGDKSLHYRAHWSSDSDDDSQSDSDCVYRVVLLGDHGVGKTSLTGIFAGITEKDEQPGDTYERTLTVDGEKTTLIVMDTWENDKLEGADSSSQDECLKVGSAYVIVYSVTDRSTFDSAAELRITLRRARQAENLPIILVGNKSDLVRSREVAVEEGRACAVVFDCKFIETSASLQHNVTELFEGVVRQIRLRRDGSEAIQRRRSIYKRKESLTQKARRFLDRLVARKNQRMAVKVRSKSCHDLAVL</sequence>
<organism evidence="6 7">
    <name type="scientific">Seriola lalandi dorsalis</name>
    <dbReference type="NCBI Taxonomy" id="1841481"/>
    <lineage>
        <taxon>Eukaryota</taxon>
        <taxon>Metazoa</taxon>
        <taxon>Chordata</taxon>
        <taxon>Craniata</taxon>
        <taxon>Vertebrata</taxon>
        <taxon>Euteleostomi</taxon>
        <taxon>Actinopterygii</taxon>
        <taxon>Neopterygii</taxon>
        <taxon>Teleostei</taxon>
        <taxon>Neoteleostei</taxon>
        <taxon>Acanthomorphata</taxon>
        <taxon>Carangaria</taxon>
        <taxon>Carangiformes</taxon>
        <taxon>Carangidae</taxon>
        <taxon>Seriola</taxon>
    </lineage>
</organism>
<evidence type="ECO:0000256" key="3">
    <source>
        <dbReference type="ARBA" id="ARBA00022741"/>
    </source>
</evidence>
<dbReference type="SMART" id="SM00175">
    <property type="entry name" value="RAB"/>
    <property type="match status" value="1"/>
</dbReference>
<dbReference type="PANTHER" id="PTHR45775">
    <property type="entry name" value="RAD, GEM/KIR FAMILY MEMBER 2, ISOFORM C"/>
    <property type="match status" value="1"/>
</dbReference>
<keyword evidence="7" id="KW-1185">Reference proteome</keyword>
<proteinExistence type="inferred from homology"/>
<dbReference type="PIRSF" id="PIRSF038017">
    <property type="entry name" value="GTP-binding_GEM"/>
    <property type="match status" value="1"/>
</dbReference>
<dbReference type="GO" id="GO:0005246">
    <property type="term" value="F:calcium channel regulator activity"/>
    <property type="evidence" value="ECO:0007669"/>
    <property type="project" value="TreeGrafter"/>
</dbReference>
<dbReference type="SUPFAM" id="SSF52540">
    <property type="entry name" value="P-loop containing nucleoside triphosphate hydrolases"/>
    <property type="match status" value="1"/>
</dbReference>
<reference evidence="6" key="1">
    <citation type="submission" date="2025-08" db="UniProtKB">
        <authorList>
            <consortium name="Ensembl"/>
        </authorList>
    </citation>
    <scope>IDENTIFICATION</scope>
</reference>
<evidence type="ECO:0000256" key="5">
    <source>
        <dbReference type="SAM" id="MobiDB-lite"/>
    </source>
</evidence>
<dbReference type="GO" id="GO:0005516">
    <property type="term" value="F:calmodulin binding"/>
    <property type="evidence" value="ECO:0007669"/>
    <property type="project" value="UniProtKB-UniRule"/>
</dbReference>
<reference evidence="6" key="2">
    <citation type="submission" date="2025-09" db="UniProtKB">
        <authorList>
            <consortium name="Ensembl"/>
        </authorList>
    </citation>
    <scope>IDENTIFICATION</scope>
</reference>
<evidence type="ECO:0000313" key="7">
    <source>
        <dbReference type="Proteomes" id="UP000261360"/>
    </source>
</evidence>
<dbReference type="SMART" id="SM00174">
    <property type="entry name" value="RHO"/>
    <property type="match status" value="1"/>
</dbReference>
<evidence type="ECO:0000256" key="2">
    <source>
        <dbReference type="ARBA" id="ARBA00022553"/>
    </source>
</evidence>
<protein>
    <recommendedName>
        <fullName evidence="4">GTP-binding protein</fullName>
    </recommendedName>
</protein>
<evidence type="ECO:0000256" key="4">
    <source>
        <dbReference type="PIRNR" id="PIRNR038017"/>
    </source>
</evidence>
<keyword evidence="4" id="KW-0112">Calmodulin-binding</keyword>
<dbReference type="GO" id="GO:0005886">
    <property type="term" value="C:plasma membrane"/>
    <property type="evidence" value="ECO:0007669"/>
    <property type="project" value="TreeGrafter"/>
</dbReference>
<dbReference type="STRING" id="1841481.ENSSLDP00000009394"/>